<evidence type="ECO:0000256" key="2">
    <source>
        <dbReference type="ARBA" id="ARBA00022692"/>
    </source>
</evidence>
<evidence type="ECO:0000256" key="1">
    <source>
        <dbReference type="ARBA" id="ARBA00004127"/>
    </source>
</evidence>
<feature type="transmembrane region" description="Helical" evidence="5">
    <location>
        <begin position="37"/>
        <end position="55"/>
    </location>
</feature>
<organism evidence="7 8">
    <name type="scientific">Podila verticillata NRRL 6337</name>
    <dbReference type="NCBI Taxonomy" id="1069443"/>
    <lineage>
        <taxon>Eukaryota</taxon>
        <taxon>Fungi</taxon>
        <taxon>Fungi incertae sedis</taxon>
        <taxon>Mucoromycota</taxon>
        <taxon>Mortierellomycotina</taxon>
        <taxon>Mortierellomycetes</taxon>
        <taxon>Mortierellales</taxon>
        <taxon>Mortierellaceae</taxon>
        <taxon>Podila</taxon>
    </lineage>
</organism>
<comment type="subcellular location">
    <subcellularLocation>
        <location evidence="1">Endomembrane system</location>
        <topology evidence="1">Multi-pass membrane protein</topology>
    </subcellularLocation>
</comment>
<proteinExistence type="predicted"/>
<gene>
    <name evidence="7" type="ORF">MVEG_12011</name>
</gene>
<dbReference type="GO" id="GO:0033254">
    <property type="term" value="C:vacuolar transporter chaperone complex"/>
    <property type="evidence" value="ECO:0007669"/>
    <property type="project" value="TreeGrafter"/>
</dbReference>
<sequence>MPVASSTQPLLQATPGKRIALPVRVEPKVFFANERTFLSWLNFTVLLGSLSIGLLNF</sequence>
<dbReference type="PANTHER" id="PTHR46140:SF1">
    <property type="entry name" value="VACUOLAR TRANSPORTER CHAPERONE COMPLEX SUBUNIT 4-RELATED"/>
    <property type="match status" value="1"/>
</dbReference>
<keyword evidence="4 5" id="KW-0472">Membrane</keyword>
<evidence type="ECO:0000256" key="5">
    <source>
        <dbReference type="SAM" id="Phobius"/>
    </source>
</evidence>
<evidence type="ECO:0000259" key="6">
    <source>
        <dbReference type="Pfam" id="PF02656"/>
    </source>
</evidence>
<dbReference type="EMBL" id="KN042431">
    <property type="protein sequence ID" value="KFH62619.1"/>
    <property type="molecule type" value="Genomic_DNA"/>
</dbReference>
<dbReference type="Pfam" id="PF02656">
    <property type="entry name" value="DUF202"/>
    <property type="match status" value="1"/>
</dbReference>
<evidence type="ECO:0000313" key="7">
    <source>
        <dbReference type="EMBL" id="KFH62619.1"/>
    </source>
</evidence>
<feature type="non-terminal residue" evidence="7">
    <location>
        <position position="57"/>
    </location>
</feature>
<dbReference type="GO" id="GO:0000329">
    <property type="term" value="C:fungal-type vacuole membrane"/>
    <property type="evidence" value="ECO:0007669"/>
    <property type="project" value="TreeGrafter"/>
</dbReference>
<feature type="domain" description="DUF202" evidence="6">
    <location>
        <begin position="28"/>
        <end position="57"/>
    </location>
</feature>
<reference evidence="7 8" key="1">
    <citation type="submission" date="2011-02" db="EMBL/GenBank/DDBJ databases">
        <title>The Genome Sequence of Mortierella verticillata NRRL 6337.</title>
        <authorList>
            <consortium name="The Broad Institute Genome Sequencing Platform"/>
            <person name="Russ C."/>
            <person name="Cuomo C."/>
            <person name="Burger G."/>
            <person name="Gray M.W."/>
            <person name="Holland P.W.H."/>
            <person name="King N."/>
            <person name="Lang F.B.F."/>
            <person name="Roger A.J."/>
            <person name="Ruiz-Trillo I."/>
            <person name="Young S.K."/>
            <person name="Zeng Q."/>
            <person name="Gargeya S."/>
            <person name="Alvarado L."/>
            <person name="Berlin A."/>
            <person name="Chapman S.B."/>
            <person name="Chen Z."/>
            <person name="Freedman E."/>
            <person name="Gellesch M."/>
            <person name="Goldberg J."/>
            <person name="Griggs A."/>
            <person name="Gujja S."/>
            <person name="Heilman E."/>
            <person name="Heiman D."/>
            <person name="Howarth C."/>
            <person name="Mehta T."/>
            <person name="Neiman D."/>
            <person name="Pearson M."/>
            <person name="Roberts A."/>
            <person name="Saif S."/>
            <person name="Shea T."/>
            <person name="Shenoy N."/>
            <person name="Sisk P."/>
            <person name="Stolte C."/>
            <person name="Sykes S."/>
            <person name="White J."/>
            <person name="Yandava C."/>
            <person name="Haas B."/>
            <person name="Nusbaum C."/>
            <person name="Birren B."/>
        </authorList>
    </citation>
    <scope>NUCLEOTIDE SEQUENCE [LARGE SCALE GENOMIC DNA]</scope>
    <source>
        <strain evidence="7 8">NRRL 6337</strain>
    </source>
</reference>
<dbReference type="PANTHER" id="PTHR46140">
    <property type="entry name" value="VACUOLAR TRANSPORTER CHAPERONE 1-RELATED"/>
    <property type="match status" value="1"/>
</dbReference>
<dbReference type="InterPro" id="IPR003807">
    <property type="entry name" value="DUF202"/>
</dbReference>
<name>A0A086TKZ2_9FUNG</name>
<keyword evidence="8" id="KW-1185">Reference proteome</keyword>
<dbReference type="GO" id="GO:0012505">
    <property type="term" value="C:endomembrane system"/>
    <property type="evidence" value="ECO:0007669"/>
    <property type="project" value="UniProtKB-SubCell"/>
</dbReference>
<accession>A0A086TKZ2</accession>
<dbReference type="InterPro" id="IPR051572">
    <property type="entry name" value="VTC_Complex_Subunit"/>
</dbReference>
<keyword evidence="2 5" id="KW-0812">Transmembrane</keyword>
<protein>
    <recommendedName>
        <fullName evidence="6">DUF202 domain-containing protein</fullName>
    </recommendedName>
</protein>
<evidence type="ECO:0000313" key="8">
    <source>
        <dbReference type="Proteomes" id="UP000243308"/>
    </source>
</evidence>
<dbReference type="AlphaFoldDB" id="A0A086TKZ2"/>
<dbReference type="Proteomes" id="UP000243308">
    <property type="component" value="Unassembled WGS sequence"/>
</dbReference>
<keyword evidence="3 5" id="KW-1133">Transmembrane helix</keyword>
<dbReference type="OrthoDB" id="2243669at2759"/>
<evidence type="ECO:0000256" key="3">
    <source>
        <dbReference type="ARBA" id="ARBA00022989"/>
    </source>
</evidence>
<evidence type="ECO:0000256" key="4">
    <source>
        <dbReference type="ARBA" id="ARBA00023136"/>
    </source>
</evidence>